<name>A0A286CVP6_9GAMM</name>
<organism evidence="1 2">
    <name type="scientific">Pseudoxanthomonas wuyuanensis</name>
    <dbReference type="NCBI Taxonomy" id="1073196"/>
    <lineage>
        <taxon>Bacteria</taxon>
        <taxon>Pseudomonadati</taxon>
        <taxon>Pseudomonadota</taxon>
        <taxon>Gammaproteobacteria</taxon>
        <taxon>Lysobacterales</taxon>
        <taxon>Lysobacteraceae</taxon>
        <taxon>Pseudoxanthomonas</taxon>
    </lineage>
</organism>
<dbReference type="AlphaFoldDB" id="A0A286CVP6"/>
<keyword evidence="2" id="KW-1185">Reference proteome</keyword>
<evidence type="ECO:0000313" key="2">
    <source>
        <dbReference type="Proteomes" id="UP000219374"/>
    </source>
</evidence>
<accession>A0A286CVP6</accession>
<sequence>MPRTPGWREGQNKSGGRYKMTIGPWIAKLLALGSASLNQSKAKIDVNVLRSAGTLGDELAQVLDAKNGFDAFESALHFFPAQTSLLSVGIDEWNDPDGWTKEYGDLAAGCLFFAEDIFGGQFCIASSCVWQFDPETGEKNLMAASLDEWAKKVLDDYEVLTGHPLAHAWQKKNGPLPEGMRLVPRIPFVCNGEFALSNLILMESEKGMRIRGSLARQIHDLPDGAQISFRIDS</sequence>
<evidence type="ECO:0008006" key="3">
    <source>
        <dbReference type="Google" id="ProtNLM"/>
    </source>
</evidence>
<evidence type="ECO:0000313" key="1">
    <source>
        <dbReference type="EMBL" id="SOD50481.1"/>
    </source>
</evidence>
<dbReference type="Proteomes" id="UP000219374">
    <property type="component" value="Unassembled WGS sequence"/>
</dbReference>
<dbReference type="EMBL" id="OCND01000001">
    <property type="protein sequence ID" value="SOD50481.1"/>
    <property type="molecule type" value="Genomic_DNA"/>
</dbReference>
<proteinExistence type="predicted"/>
<protein>
    <recommendedName>
        <fullName evidence="3">SMI1/KNR4 family protein</fullName>
    </recommendedName>
</protein>
<gene>
    <name evidence="1" type="ORF">SAMN06296416_101143</name>
</gene>
<reference evidence="1 2" key="1">
    <citation type="submission" date="2017-09" db="EMBL/GenBank/DDBJ databases">
        <authorList>
            <person name="Ehlers B."/>
            <person name="Leendertz F.H."/>
        </authorList>
    </citation>
    <scope>NUCLEOTIDE SEQUENCE [LARGE SCALE GENOMIC DNA]</scope>
    <source>
        <strain evidence="1 2">CGMCC 1.10978</strain>
    </source>
</reference>